<evidence type="ECO:0000313" key="2">
    <source>
        <dbReference type="Proteomes" id="UP000325763"/>
    </source>
</evidence>
<dbReference type="EMBL" id="CP023747">
    <property type="protein sequence ID" value="QEV43256.1"/>
    <property type="molecule type" value="Genomic_DNA"/>
</dbReference>
<organism evidence="1 2">
    <name type="scientific">Streptomyces nodosus</name>
    <dbReference type="NCBI Taxonomy" id="40318"/>
    <lineage>
        <taxon>Bacteria</taxon>
        <taxon>Bacillati</taxon>
        <taxon>Actinomycetota</taxon>
        <taxon>Actinomycetes</taxon>
        <taxon>Kitasatosporales</taxon>
        <taxon>Streptomycetaceae</taxon>
        <taxon>Streptomyces</taxon>
    </lineage>
</organism>
<accession>A0A5P2WFX0</accession>
<dbReference type="Proteomes" id="UP000325763">
    <property type="component" value="Chromosome"/>
</dbReference>
<dbReference type="InterPro" id="IPR037883">
    <property type="entry name" value="Knr4/Smi1-like_sf"/>
</dbReference>
<dbReference type="Gene3D" id="3.40.1580.10">
    <property type="entry name" value="SMI1/KNR4-like"/>
    <property type="match status" value="1"/>
</dbReference>
<name>A0A5P2WFX0_9ACTN</name>
<gene>
    <name evidence="1" type="ORF">CP978_13390</name>
</gene>
<evidence type="ECO:0000313" key="1">
    <source>
        <dbReference type="EMBL" id="QEV43256.1"/>
    </source>
</evidence>
<dbReference type="AlphaFoldDB" id="A0A5P2WFX0"/>
<reference evidence="1 2" key="1">
    <citation type="submission" date="2017-09" db="EMBL/GenBank/DDBJ databases">
        <title>Streptomyces genome completion.</title>
        <authorList>
            <person name="Lee N."/>
            <person name="Cho B.-K."/>
        </authorList>
    </citation>
    <scope>NUCLEOTIDE SEQUENCE [LARGE SCALE GENOMIC DNA]</scope>
    <source>
        <strain evidence="1 2">ATCC 14899</strain>
    </source>
</reference>
<dbReference type="RefSeq" id="WP_052454564.1">
    <property type="nucleotide sequence ID" value="NZ_CP009313.1"/>
</dbReference>
<dbReference type="OrthoDB" id="4759758at2"/>
<dbReference type="Pfam" id="PF09346">
    <property type="entry name" value="SMI1_KNR4"/>
    <property type="match status" value="1"/>
</dbReference>
<sequence length="470" mass="49731">MIDRRPPLSSVHDFATWEPVLRLLLADDTERRAARSARVAGRISRSGWSLALPGRMSSTEQIAVQDIQRALARGRVEEIAFRAEVQPDGSTTLGLVWPSPVVEAAVGYPDLGVLVLADGSLPEPWRRLPDPVPGAMPAPSADLGLLDRTLRERLPDAIGATEGEIAAAEARLGVTLSDELKVVYRVTRAQWEDWGDDYIAADRVTTAVGCELSALDDLYGVDAAARHSHWGLSATKAVSTPPDAAVQGLAGSPGWIVFGGNGGDQLAVDLTPGPGGHLGQVILVDHEQSLGAELMADSLTDFVLGRVREERRDRRGDQLPVVARVGSGSLETIQAAAHPALEVLSIGVWDGTPFSLAPVTGLPRLRTLTAFPGTLADPLEVAGLAGLEFLELGVQEWRVLLDAGAVPRTLSAAAIKVRDQDHLPVVAIANEILALWDRPQIVQTLLEGDLGPAAQPMGHARRGVAGPAGS</sequence>
<proteinExistence type="predicted"/>
<dbReference type="KEGG" id="snq:CP978_13390"/>
<dbReference type="InterPro" id="IPR018958">
    <property type="entry name" value="Knr4/Smi1-like_dom"/>
</dbReference>
<dbReference type="SMART" id="SM00860">
    <property type="entry name" value="SMI1_KNR4"/>
    <property type="match status" value="1"/>
</dbReference>
<protein>
    <submittedName>
        <fullName evidence="1">SMI1/KNR4 family protein</fullName>
    </submittedName>
</protein>
<dbReference type="SUPFAM" id="SSF160631">
    <property type="entry name" value="SMI1/KNR4-like"/>
    <property type="match status" value="1"/>
</dbReference>